<dbReference type="SUPFAM" id="SSF56801">
    <property type="entry name" value="Acetyl-CoA synthetase-like"/>
    <property type="match status" value="1"/>
</dbReference>
<dbReference type="STRING" id="284040.UK15_00445"/>
<reference evidence="4" key="1">
    <citation type="submission" date="2015-02" db="EMBL/GenBank/DDBJ databases">
        <authorList>
            <person name="Ju K.-S."/>
            <person name="Doroghazi J.R."/>
            <person name="Metcalf W."/>
        </authorList>
    </citation>
    <scope>NUCLEOTIDE SEQUENCE [LARGE SCALE GENOMIC DNA]</scope>
    <source>
        <strain evidence="4">NRRL B-16380</strain>
    </source>
</reference>
<dbReference type="PATRIC" id="fig|284040.3.peg.93"/>
<dbReference type="InterPro" id="IPR042099">
    <property type="entry name" value="ANL_N_sf"/>
</dbReference>
<gene>
    <name evidence="3" type="ORF">UK15_00445</name>
</gene>
<dbReference type="InterPro" id="IPR045851">
    <property type="entry name" value="AMP-bd_C_sf"/>
</dbReference>
<evidence type="ECO:0000259" key="2">
    <source>
        <dbReference type="Pfam" id="PF13193"/>
    </source>
</evidence>
<dbReference type="InterPro" id="IPR010071">
    <property type="entry name" value="AA_adenyl_dom"/>
</dbReference>
<dbReference type="GO" id="GO:0043041">
    <property type="term" value="P:amino acid activation for nonribosomal peptide biosynthetic process"/>
    <property type="evidence" value="ECO:0007669"/>
    <property type="project" value="TreeGrafter"/>
</dbReference>
<evidence type="ECO:0000313" key="3">
    <source>
        <dbReference type="EMBL" id="KJK41342.1"/>
    </source>
</evidence>
<protein>
    <submittedName>
        <fullName evidence="3">Peptide synthetase</fullName>
    </submittedName>
</protein>
<evidence type="ECO:0000259" key="1">
    <source>
        <dbReference type="Pfam" id="PF00501"/>
    </source>
</evidence>
<dbReference type="PROSITE" id="PS00455">
    <property type="entry name" value="AMP_BINDING"/>
    <property type="match status" value="1"/>
</dbReference>
<keyword evidence="4" id="KW-1185">Reference proteome</keyword>
<dbReference type="Gene3D" id="3.40.50.12780">
    <property type="entry name" value="N-terminal domain of ligase-like"/>
    <property type="match status" value="1"/>
</dbReference>
<dbReference type="EMBL" id="JYJH01000001">
    <property type="protein sequence ID" value="KJK41342.1"/>
    <property type="molecule type" value="Genomic_DNA"/>
</dbReference>
<name>A0A0M2GT73_9ACTN</name>
<dbReference type="InterPro" id="IPR020845">
    <property type="entry name" value="AMP-binding_CS"/>
</dbReference>
<dbReference type="PANTHER" id="PTHR45527">
    <property type="entry name" value="NONRIBOSOMAL PEPTIDE SYNTHETASE"/>
    <property type="match status" value="1"/>
</dbReference>
<dbReference type="CDD" id="cd05930">
    <property type="entry name" value="A_NRPS"/>
    <property type="match status" value="1"/>
</dbReference>
<feature type="domain" description="AMP-binding enzyme C-terminal" evidence="2">
    <location>
        <begin position="438"/>
        <end position="519"/>
    </location>
</feature>
<dbReference type="GO" id="GO:0005737">
    <property type="term" value="C:cytoplasm"/>
    <property type="evidence" value="ECO:0007669"/>
    <property type="project" value="TreeGrafter"/>
</dbReference>
<dbReference type="GO" id="GO:0044550">
    <property type="term" value="P:secondary metabolite biosynthetic process"/>
    <property type="evidence" value="ECO:0007669"/>
    <property type="project" value="TreeGrafter"/>
</dbReference>
<dbReference type="InterPro" id="IPR000873">
    <property type="entry name" value="AMP-dep_synth/lig_dom"/>
</dbReference>
<dbReference type="GO" id="GO:0031177">
    <property type="term" value="F:phosphopantetheine binding"/>
    <property type="evidence" value="ECO:0007669"/>
    <property type="project" value="TreeGrafter"/>
</dbReference>
<dbReference type="PANTHER" id="PTHR45527:SF1">
    <property type="entry name" value="FATTY ACID SYNTHASE"/>
    <property type="match status" value="1"/>
</dbReference>
<feature type="domain" description="AMP-dependent synthetase/ligase" evidence="1">
    <location>
        <begin position="20"/>
        <end position="379"/>
    </location>
</feature>
<dbReference type="Pfam" id="PF00501">
    <property type="entry name" value="AMP-binding"/>
    <property type="match status" value="1"/>
</dbReference>
<evidence type="ECO:0000313" key="4">
    <source>
        <dbReference type="Proteomes" id="UP000034786"/>
    </source>
</evidence>
<sequence>MPLAGLIQPLPQTPLVHREFEAHARSRPDSTALTCGASTLTFAELNARANRFAHRLIAEGVGPGSLVGVCLDRSPELMAAILGVLKSGAAYVPLDPAYPADRLRLMTGQLDQLGHVVASSATAEPAGREGAKLLVAEETARELAGEPVDLPSADPDVPLTGDDLCYVVYTSGSTGTPKATAVRHEGWYNLLHWLRTAHGLGTRSSGLTVSSFGFDISQRALMAPLFTGAPIHLLPSRAFDPAMAYRLIAEYGVKTLHCAPSTLYLLIEQEQALGTDALTGVDHVFIGGEPLNAVRVRDWAEQEGNTTALWHQYGVAECTDVATAHLLTDFARHEGGPAPVGTPVDNTVIHILDEEGRPVPDGETGEICISGLGVGAGYLGGDGAGRERFTELATPTGPVRIYRTGDRGRLTAQDGLVVVGRTDAQVKIHGMRIELGDVEHQLRADPSVSDAVVVAVRDDDGGPGAETVLVAYVVPAGPGPSDEFDGQALRAELLQVMPRNMVPQRLVPVDSFPLNPNGKTDLRALAARAAGHLRTYSAEREPSHD</sequence>
<dbReference type="Proteomes" id="UP000034786">
    <property type="component" value="Unassembled WGS sequence"/>
</dbReference>
<dbReference type="FunFam" id="3.40.50.980:FF:000001">
    <property type="entry name" value="Non-ribosomal peptide synthetase"/>
    <property type="match status" value="1"/>
</dbReference>
<organism evidence="3 4">
    <name type="scientific">Streptomyces variegatus</name>
    <dbReference type="NCBI Taxonomy" id="284040"/>
    <lineage>
        <taxon>Bacteria</taxon>
        <taxon>Bacillati</taxon>
        <taxon>Actinomycetota</taxon>
        <taxon>Actinomycetes</taxon>
        <taxon>Kitasatosporales</taxon>
        <taxon>Streptomycetaceae</taxon>
        <taxon>Streptomyces</taxon>
    </lineage>
</organism>
<dbReference type="RefSeq" id="WP_031131429.1">
    <property type="nucleotide sequence ID" value="NZ_JYJH01000001.1"/>
</dbReference>
<dbReference type="NCBIfam" id="TIGR01733">
    <property type="entry name" value="AA-adenyl-dom"/>
    <property type="match status" value="1"/>
</dbReference>
<comment type="caution">
    <text evidence="3">The sequence shown here is derived from an EMBL/GenBank/DDBJ whole genome shotgun (WGS) entry which is preliminary data.</text>
</comment>
<dbReference type="Gene3D" id="3.30.300.30">
    <property type="match status" value="1"/>
</dbReference>
<dbReference type="AlphaFoldDB" id="A0A0M2GT73"/>
<proteinExistence type="predicted"/>
<accession>A0A0M2GT73</accession>
<dbReference type="InterPro" id="IPR025110">
    <property type="entry name" value="AMP-bd_C"/>
</dbReference>
<dbReference type="Pfam" id="PF13193">
    <property type="entry name" value="AMP-binding_C"/>
    <property type="match status" value="1"/>
</dbReference>